<dbReference type="InterPro" id="IPR002577">
    <property type="entry name" value="HTH_HxlR"/>
</dbReference>
<dbReference type="AlphaFoldDB" id="A0A0N7M1Z7"/>
<dbReference type="PANTHER" id="PTHR33204:SF37">
    <property type="entry name" value="HTH-TYPE TRANSCRIPTIONAL REGULATOR YODB"/>
    <property type="match status" value="1"/>
</dbReference>
<feature type="domain" description="HTH hxlR-type" evidence="4">
    <location>
        <begin position="19"/>
        <end position="110"/>
    </location>
</feature>
<evidence type="ECO:0000256" key="1">
    <source>
        <dbReference type="ARBA" id="ARBA00023015"/>
    </source>
</evidence>
<dbReference type="CDD" id="cd00090">
    <property type="entry name" value="HTH_ARSR"/>
    <property type="match status" value="1"/>
</dbReference>
<dbReference type="OrthoDB" id="8904061at2"/>
<protein>
    <submittedName>
        <fullName evidence="5">HxlR-like helix-turn-helix</fullName>
    </submittedName>
</protein>
<proteinExistence type="predicted"/>
<dbReference type="EMBL" id="CYSF01000007">
    <property type="protein sequence ID" value="CUH84699.1"/>
    <property type="molecule type" value="Genomic_DNA"/>
</dbReference>
<dbReference type="Proteomes" id="UP000051681">
    <property type="component" value="Unassembled WGS sequence"/>
</dbReference>
<dbReference type="RefSeq" id="WP_058318766.1">
    <property type="nucleotide sequence ID" value="NZ_CYSF01000007.1"/>
</dbReference>
<evidence type="ECO:0000313" key="6">
    <source>
        <dbReference type="Proteomes" id="UP000051681"/>
    </source>
</evidence>
<dbReference type="GO" id="GO:0003677">
    <property type="term" value="F:DNA binding"/>
    <property type="evidence" value="ECO:0007669"/>
    <property type="project" value="UniProtKB-KW"/>
</dbReference>
<keyword evidence="6" id="KW-1185">Reference proteome</keyword>
<evidence type="ECO:0000313" key="5">
    <source>
        <dbReference type="EMBL" id="CUH84699.1"/>
    </source>
</evidence>
<sequence>MAERTPVPGQPVRGSKTGKPIMALFDLLGRSWALGIIWQLSDGPLTFRQIQTACENMSPTILNRRIKELTASGLVARGDQGYQLTTQGADLFVLLKPFGAWSKDWADGLAAHRAQEER</sequence>
<evidence type="ECO:0000256" key="2">
    <source>
        <dbReference type="ARBA" id="ARBA00023125"/>
    </source>
</evidence>
<dbReference type="InterPro" id="IPR036390">
    <property type="entry name" value="WH_DNA-bd_sf"/>
</dbReference>
<keyword evidence="3" id="KW-0804">Transcription</keyword>
<dbReference type="Pfam" id="PF01638">
    <property type="entry name" value="HxlR"/>
    <property type="match status" value="1"/>
</dbReference>
<evidence type="ECO:0000259" key="4">
    <source>
        <dbReference type="PROSITE" id="PS51118"/>
    </source>
</evidence>
<dbReference type="PANTHER" id="PTHR33204">
    <property type="entry name" value="TRANSCRIPTIONAL REGULATOR, MARR FAMILY"/>
    <property type="match status" value="1"/>
</dbReference>
<reference evidence="5 6" key="1">
    <citation type="submission" date="2015-09" db="EMBL/GenBank/DDBJ databases">
        <authorList>
            <consortium name="Swine Surveillance"/>
        </authorList>
    </citation>
    <scope>NUCLEOTIDE SEQUENCE [LARGE SCALE GENOMIC DNA]</scope>
    <source>
        <strain evidence="5 6">CECT 8383</strain>
    </source>
</reference>
<evidence type="ECO:0000256" key="3">
    <source>
        <dbReference type="ARBA" id="ARBA00023163"/>
    </source>
</evidence>
<name>A0A0N7M1Z7_9RHOB</name>
<dbReference type="GO" id="GO:0006355">
    <property type="term" value="P:regulation of DNA-templated transcription"/>
    <property type="evidence" value="ECO:0007669"/>
    <property type="project" value="UniProtKB-ARBA"/>
</dbReference>
<gene>
    <name evidence="5" type="ORF">TM5383_01911</name>
</gene>
<dbReference type="PROSITE" id="PS51118">
    <property type="entry name" value="HTH_HXLR"/>
    <property type="match status" value="1"/>
</dbReference>
<keyword evidence="1" id="KW-0805">Transcription regulation</keyword>
<accession>A0A0N7M1Z7</accession>
<dbReference type="InterPro" id="IPR011991">
    <property type="entry name" value="ArsR-like_HTH"/>
</dbReference>
<organism evidence="5 6">
    <name type="scientific">Thalassovita mediterranea</name>
    <dbReference type="NCBI Taxonomy" id="340021"/>
    <lineage>
        <taxon>Bacteria</taxon>
        <taxon>Pseudomonadati</taxon>
        <taxon>Pseudomonadota</taxon>
        <taxon>Alphaproteobacteria</taxon>
        <taxon>Rhodobacterales</taxon>
        <taxon>Roseobacteraceae</taxon>
        <taxon>Thalassovita</taxon>
    </lineage>
</organism>
<dbReference type="InterPro" id="IPR036388">
    <property type="entry name" value="WH-like_DNA-bd_sf"/>
</dbReference>
<dbReference type="Gene3D" id="1.10.10.10">
    <property type="entry name" value="Winged helix-like DNA-binding domain superfamily/Winged helix DNA-binding domain"/>
    <property type="match status" value="1"/>
</dbReference>
<keyword evidence="2" id="KW-0238">DNA-binding</keyword>
<dbReference type="SUPFAM" id="SSF46785">
    <property type="entry name" value="Winged helix' DNA-binding domain"/>
    <property type="match status" value="1"/>
</dbReference>